<evidence type="ECO:0000256" key="1">
    <source>
        <dbReference type="SAM" id="Phobius"/>
    </source>
</evidence>
<feature type="transmembrane region" description="Helical" evidence="1">
    <location>
        <begin position="124"/>
        <end position="146"/>
    </location>
</feature>
<protein>
    <submittedName>
        <fullName evidence="2">SPOR domain-containing protein</fullName>
    </submittedName>
</protein>
<proteinExistence type="predicted"/>
<dbReference type="RefSeq" id="WP_155700410.1">
    <property type="nucleotide sequence ID" value="NZ_CP034235.1"/>
</dbReference>
<dbReference type="Proteomes" id="UP000426246">
    <property type="component" value="Chromosome"/>
</dbReference>
<dbReference type="OrthoDB" id="2680382at2"/>
<evidence type="ECO:0000313" key="2">
    <source>
        <dbReference type="EMBL" id="QGQ95387.1"/>
    </source>
</evidence>
<keyword evidence="1" id="KW-0472">Membrane</keyword>
<reference evidence="3" key="1">
    <citation type="submission" date="2018-11" db="EMBL/GenBank/DDBJ databases">
        <title>Complete genome sequence of Paenibacillus sp. ML311-T8.</title>
        <authorList>
            <person name="Nam Y.-D."/>
            <person name="Kang J."/>
            <person name="Chung W.-H."/>
            <person name="Park Y.S."/>
        </authorList>
    </citation>
    <scope>NUCLEOTIDE SEQUENCE [LARGE SCALE GENOMIC DNA]</scope>
    <source>
        <strain evidence="3">ML311-T8</strain>
    </source>
</reference>
<evidence type="ECO:0000313" key="3">
    <source>
        <dbReference type="Proteomes" id="UP000426246"/>
    </source>
</evidence>
<keyword evidence="1" id="KW-0812">Transmembrane</keyword>
<gene>
    <name evidence="2" type="ORF">EHS13_11075</name>
</gene>
<dbReference type="AlphaFoldDB" id="A0A6B8RHJ8"/>
<accession>A0A6B8RHJ8</accession>
<dbReference type="EMBL" id="CP034235">
    <property type="protein sequence ID" value="QGQ95387.1"/>
    <property type="molecule type" value="Genomic_DNA"/>
</dbReference>
<keyword evidence="1" id="KW-1133">Transmembrane helix</keyword>
<sequence>MNKTRITYRLDNQAEKPLERISQEERKRVVPLYEDEFRVVNEGRPLPEYTTDYGAWNSPIDAETKRIEQLIRESNMSTIKKKPPRANEDLSVYEIEQRFRHEEYSENSTHTTSGTMYMRRNIPWFKVAGTAVGAVVTGILLGYLILTMFTGDNPPQDKTAITDDTKAITDDAPKEVSVTLPSEVQAGVIPVQIPARTYTFLQNGGFSTQERADQAGADIRNQGIAAVTEAADKFFVYVGVAVDRNSALTLSEQLQTKNLEIYKKPYSLPALQEMKWNGNAEFLQTYCTQADQLVQMLSGITLVHLEESELTAISDSTLQSIQSNFETWTQTSSQVFNDATADIKPTLQKLTNAMNTAKLSLDEYKKSPSFEMLWQTQTNILQFIITEKALLTDIASV</sequence>
<keyword evidence="3" id="KW-1185">Reference proteome</keyword>
<organism evidence="2 3">
    <name type="scientific">Paenibacillus psychroresistens</name>
    <dbReference type="NCBI Taxonomy" id="1778678"/>
    <lineage>
        <taxon>Bacteria</taxon>
        <taxon>Bacillati</taxon>
        <taxon>Bacillota</taxon>
        <taxon>Bacilli</taxon>
        <taxon>Bacillales</taxon>
        <taxon>Paenibacillaceae</taxon>
        <taxon>Paenibacillus</taxon>
    </lineage>
</organism>
<dbReference type="KEGG" id="ppsc:EHS13_11075"/>
<name>A0A6B8RHJ8_9BACL</name>